<accession>A0A1E5H488</accession>
<keyword evidence="2" id="KW-1185">Reference proteome</keyword>
<organism evidence="1 2">
    <name type="scientific">Enterococcus quebecensis</name>
    <dbReference type="NCBI Taxonomy" id="903983"/>
    <lineage>
        <taxon>Bacteria</taxon>
        <taxon>Bacillati</taxon>
        <taxon>Bacillota</taxon>
        <taxon>Bacilli</taxon>
        <taxon>Lactobacillales</taxon>
        <taxon>Enterococcaceae</taxon>
        <taxon>Enterococcus</taxon>
    </lineage>
</organism>
<comment type="caution">
    <text evidence="1">The sequence shown here is derived from an EMBL/GenBank/DDBJ whole genome shotgun (WGS) entry which is preliminary data.</text>
</comment>
<sequence>MSTKKEEEKNSCPVCEFDGLFEPAYTEEYGSTSDEICPCCGFQFGLHDYPDKDKGIQKWRENWIRGGSLWYSKNRVQQNWSATEQFIRLCKIRTGKMI</sequence>
<evidence type="ECO:0000313" key="2">
    <source>
        <dbReference type="Proteomes" id="UP000094764"/>
    </source>
</evidence>
<protein>
    <submittedName>
        <fullName evidence="1">Uncharacterized protein</fullName>
    </submittedName>
</protein>
<name>A0A1E5H488_9ENTE</name>
<reference evidence="2" key="1">
    <citation type="submission" date="2016-09" db="EMBL/GenBank/DDBJ databases">
        <authorList>
            <person name="Gulvik C.A."/>
        </authorList>
    </citation>
    <scope>NUCLEOTIDE SEQUENCE [LARGE SCALE GENOMIC DNA]</scope>
    <source>
        <strain evidence="2">LMG 26306</strain>
    </source>
</reference>
<dbReference type="Proteomes" id="UP000094764">
    <property type="component" value="Unassembled WGS sequence"/>
</dbReference>
<gene>
    <name evidence="1" type="ORF">BCR23_01355</name>
</gene>
<dbReference type="EMBL" id="MIKB01000001">
    <property type="protein sequence ID" value="OEG19655.1"/>
    <property type="molecule type" value="Genomic_DNA"/>
</dbReference>
<evidence type="ECO:0000313" key="1">
    <source>
        <dbReference type="EMBL" id="OEG19655.1"/>
    </source>
</evidence>
<proteinExistence type="predicted"/>
<dbReference type="AlphaFoldDB" id="A0A1E5H488"/>